<accession>A0A8C6X5T9</accession>
<organism evidence="6 7">
    <name type="scientific">Naja naja</name>
    <name type="common">Indian cobra</name>
    <dbReference type="NCBI Taxonomy" id="35670"/>
    <lineage>
        <taxon>Eukaryota</taxon>
        <taxon>Metazoa</taxon>
        <taxon>Chordata</taxon>
        <taxon>Craniata</taxon>
        <taxon>Vertebrata</taxon>
        <taxon>Euteleostomi</taxon>
        <taxon>Lepidosauria</taxon>
        <taxon>Squamata</taxon>
        <taxon>Bifurcata</taxon>
        <taxon>Unidentata</taxon>
        <taxon>Episquamata</taxon>
        <taxon>Toxicofera</taxon>
        <taxon>Serpentes</taxon>
        <taxon>Colubroidea</taxon>
        <taxon>Elapidae</taxon>
        <taxon>Elapinae</taxon>
        <taxon>Naja</taxon>
    </lineage>
</organism>
<dbReference type="InterPro" id="IPR013106">
    <property type="entry name" value="Ig_V-set"/>
</dbReference>
<reference evidence="6" key="2">
    <citation type="submission" date="2025-09" db="UniProtKB">
        <authorList>
            <consortium name="Ensembl"/>
        </authorList>
    </citation>
    <scope>IDENTIFICATION</scope>
</reference>
<dbReference type="GeneTree" id="ENSGT01050000244936"/>
<dbReference type="SUPFAM" id="SSF48726">
    <property type="entry name" value="Immunoglobulin"/>
    <property type="match status" value="1"/>
</dbReference>
<dbReference type="OrthoDB" id="8865476at2759"/>
<evidence type="ECO:0000256" key="1">
    <source>
        <dbReference type="ARBA" id="ARBA00022859"/>
    </source>
</evidence>
<dbReference type="GO" id="GO:0005576">
    <property type="term" value="C:extracellular region"/>
    <property type="evidence" value="ECO:0007669"/>
    <property type="project" value="UniProtKB-ARBA"/>
</dbReference>
<feature type="signal peptide" evidence="4">
    <location>
        <begin position="1"/>
        <end position="19"/>
    </location>
</feature>
<evidence type="ECO:0000259" key="5">
    <source>
        <dbReference type="SMART" id="SM00406"/>
    </source>
</evidence>
<dbReference type="SMART" id="SM00406">
    <property type="entry name" value="IGv"/>
    <property type="match status" value="1"/>
</dbReference>
<dbReference type="InterPro" id="IPR036179">
    <property type="entry name" value="Ig-like_dom_sf"/>
</dbReference>
<keyword evidence="7" id="KW-1185">Reference proteome</keyword>
<proteinExistence type="predicted"/>
<dbReference type="InterPro" id="IPR013783">
    <property type="entry name" value="Ig-like_fold"/>
</dbReference>
<reference evidence="6" key="1">
    <citation type="submission" date="2025-08" db="UniProtKB">
        <authorList>
            <consortium name="Ensembl"/>
        </authorList>
    </citation>
    <scope>IDENTIFICATION</scope>
</reference>
<sequence>MILCVNLLFLLAVLKGVQSQIQLVESGGDVRRPGESLHLSCQATGFSFGSHHMTWVKQALGKELEYVAHIYSDASQKFYSDKVKGHFTISRDNTQRQLYLQMNIHSERKQGKNCPFDKAALQTPF</sequence>
<keyword evidence="1" id="KW-0391">Immunity</keyword>
<name>A0A8C6X5T9_NAJNA</name>
<dbReference type="Gene3D" id="2.60.40.10">
    <property type="entry name" value="Immunoglobulins"/>
    <property type="match status" value="1"/>
</dbReference>
<feature type="domain" description="Immunoglobulin V-set" evidence="5">
    <location>
        <begin position="36"/>
        <end position="108"/>
    </location>
</feature>
<evidence type="ECO:0000256" key="2">
    <source>
        <dbReference type="ARBA" id="ARBA00023130"/>
    </source>
</evidence>
<evidence type="ECO:0000256" key="4">
    <source>
        <dbReference type="SAM" id="SignalP"/>
    </source>
</evidence>
<keyword evidence="4" id="KW-0732">Signal</keyword>
<dbReference type="Ensembl" id="ENSNNAT00000009846.1">
    <property type="protein sequence ID" value="ENSNNAP00000009391.1"/>
    <property type="gene ID" value="ENSNNAG00000006299.1"/>
</dbReference>
<keyword evidence="3" id="KW-1280">Immunoglobulin</keyword>
<dbReference type="PANTHER" id="PTHR23266">
    <property type="entry name" value="IMMUNOGLOBULIN HEAVY CHAIN"/>
    <property type="match status" value="1"/>
</dbReference>
<protein>
    <recommendedName>
        <fullName evidence="5">Immunoglobulin V-set domain-containing protein</fullName>
    </recommendedName>
</protein>
<keyword evidence="2" id="KW-1064">Adaptive immunity</keyword>
<evidence type="ECO:0000256" key="3">
    <source>
        <dbReference type="ARBA" id="ARBA00043265"/>
    </source>
</evidence>
<dbReference type="OMA" id="PENTAVX"/>
<feature type="chain" id="PRO_5034555688" description="Immunoglobulin V-set domain-containing protein" evidence="4">
    <location>
        <begin position="20"/>
        <end position="125"/>
    </location>
</feature>
<evidence type="ECO:0000313" key="7">
    <source>
        <dbReference type="Proteomes" id="UP000694559"/>
    </source>
</evidence>
<dbReference type="AlphaFoldDB" id="A0A8C6X5T9"/>
<dbReference type="Proteomes" id="UP000694559">
    <property type="component" value="Unplaced"/>
</dbReference>
<dbReference type="GO" id="GO:0002250">
    <property type="term" value="P:adaptive immune response"/>
    <property type="evidence" value="ECO:0007669"/>
    <property type="project" value="UniProtKB-KW"/>
</dbReference>
<dbReference type="InterPro" id="IPR050199">
    <property type="entry name" value="IgHV"/>
</dbReference>
<dbReference type="GO" id="GO:0019814">
    <property type="term" value="C:immunoglobulin complex"/>
    <property type="evidence" value="ECO:0007669"/>
    <property type="project" value="UniProtKB-KW"/>
</dbReference>
<evidence type="ECO:0000313" key="6">
    <source>
        <dbReference type="Ensembl" id="ENSNNAP00000009391.1"/>
    </source>
</evidence>